<dbReference type="EMBL" id="DRTX01000209">
    <property type="protein sequence ID" value="HHF53503.1"/>
    <property type="molecule type" value="Genomic_DNA"/>
</dbReference>
<evidence type="ECO:0000256" key="11">
    <source>
        <dbReference type="SAM" id="Phobius"/>
    </source>
</evidence>
<feature type="transmembrane region" description="Helical" evidence="11">
    <location>
        <begin position="326"/>
        <end position="351"/>
    </location>
</feature>
<dbReference type="Pfam" id="PF01066">
    <property type="entry name" value="CDP-OH_P_transf"/>
    <property type="match status" value="1"/>
</dbReference>
<dbReference type="InterPro" id="IPR050065">
    <property type="entry name" value="GlmU-like"/>
</dbReference>
<reference evidence="12" key="1">
    <citation type="journal article" date="2020" name="mSystems">
        <title>Genome- and Community-Level Interaction Insights into Carbon Utilization and Element Cycling Functions of Hydrothermarchaeota in Hydrothermal Sediment.</title>
        <authorList>
            <person name="Zhou Z."/>
            <person name="Liu Y."/>
            <person name="Xu W."/>
            <person name="Pan J."/>
            <person name="Luo Z.H."/>
            <person name="Li M."/>
        </authorList>
    </citation>
    <scope>NUCLEOTIDE SEQUENCE [LARGE SCALE GENOMIC DNA]</scope>
    <source>
        <strain evidence="12">HyVt-96</strain>
    </source>
</reference>
<evidence type="ECO:0000256" key="9">
    <source>
        <dbReference type="ARBA" id="ARBA00049235"/>
    </source>
</evidence>
<feature type="transmembrane region" description="Helical" evidence="11">
    <location>
        <begin position="189"/>
        <end position="217"/>
    </location>
</feature>
<keyword evidence="8" id="KW-0548">Nucleotidyltransferase</keyword>
<keyword evidence="11" id="KW-0812">Transmembrane</keyword>
<evidence type="ECO:0000256" key="7">
    <source>
        <dbReference type="ARBA" id="ARBA00022679"/>
    </source>
</evidence>
<dbReference type="GO" id="GO:0008654">
    <property type="term" value="P:phospholipid biosynthetic process"/>
    <property type="evidence" value="ECO:0007669"/>
    <property type="project" value="InterPro"/>
</dbReference>
<feature type="transmembrane region" description="Helical" evidence="11">
    <location>
        <begin position="283"/>
        <end position="305"/>
    </location>
</feature>
<dbReference type="SUPFAM" id="SSF53448">
    <property type="entry name" value="Nucleotide-diphospho-sugar transferases"/>
    <property type="match status" value="1"/>
</dbReference>
<comment type="similarity">
    <text evidence="3">In the N-terminal section; belongs to the MobA family.</text>
</comment>
<organism evidence="12">
    <name type="scientific">candidate division WOR-3 bacterium</name>
    <dbReference type="NCBI Taxonomy" id="2052148"/>
    <lineage>
        <taxon>Bacteria</taxon>
        <taxon>Bacteria division WOR-3</taxon>
    </lineage>
</organism>
<protein>
    <recommendedName>
        <fullName evidence="6">Bifunctional IPC transferase and DIPP synthase</fullName>
        <ecNumber evidence="4">2.7.7.74</ecNumber>
        <ecNumber evidence="5">2.7.8.34</ecNumber>
    </recommendedName>
</protein>
<dbReference type="EC" id="2.7.7.74" evidence="4"/>
<evidence type="ECO:0000256" key="6">
    <source>
        <dbReference type="ARBA" id="ARBA00018322"/>
    </source>
</evidence>
<proteinExistence type="inferred from homology"/>
<dbReference type="InterPro" id="IPR048254">
    <property type="entry name" value="CDP_ALCOHOL_P_TRANSF_CS"/>
</dbReference>
<accession>A0A7V5LUX9</accession>
<evidence type="ECO:0000256" key="5">
    <source>
        <dbReference type="ARBA" id="ARBA00013268"/>
    </source>
</evidence>
<comment type="catalytic activity">
    <reaction evidence="9">
        <text>CDP-1L-myo-inositol + 1D-myo-inositol 3-phosphate = bis(1L-myo-inositol) 3,1'-phosphate 1-phosphate + CMP + H(+)</text>
        <dbReference type="Rhea" id="RHEA:31327"/>
        <dbReference type="ChEBI" id="CHEBI:15378"/>
        <dbReference type="ChEBI" id="CHEBI:58401"/>
        <dbReference type="ChEBI" id="CHEBI:60377"/>
        <dbReference type="ChEBI" id="CHEBI:62573"/>
        <dbReference type="ChEBI" id="CHEBI:62576"/>
        <dbReference type="EC" id="2.7.8.34"/>
    </reaction>
</comment>
<dbReference type="PANTHER" id="PTHR43584">
    <property type="entry name" value="NUCLEOTIDYL TRANSFERASE"/>
    <property type="match status" value="1"/>
</dbReference>
<keyword evidence="7 10" id="KW-0808">Transferase</keyword>
<evidence type="ECO:0000313" key="12">
    <source>
        <dbReference type="EMBL" id="HHF53503.1"/>
    </source>
</evidence>
<dbReference type="PROSITE" id="PS00379">
    <property type="entry name" value="CDP_ALCOHOL_P_TRANSF"/>
    <property type="match status" value="1"/>
</dbReference>
<dbReference type="Gene3D" id="1.20.120.1760">
    <property type="match status" value="1"/>
</dbReference>
<evidence type="ECO:0000256" key="4">
    <source>
        <dbReference type="ARBA" id="ARBA00012504"/>
    </source>
</evidence>
<feature type="non-terminal residue" evidence="12">
    <location>
        <position position="1"/>
    </location>
</feature>
<sequence>THVINEEWDKENGLSVLKAREYLEDKFLLLMGDHLYEEDILRNLIDQDIKVDEVILAADFKIHEKHFIDIDDATKVLVEDGYIKDIGKKLKDYNAFDTGAFLCTASIFDALEQSREENDDMRLSGGIKVLAQKKKARVIDIGESFWIDVDTVEAYEKAKEFLLHKIEKKSDGPISRYLNRPFSKKLTKILASTTITPNVVSFLSFLISLIGAALFFLRGYVPLLLGGILAQFSSIMDGCDGEIARLKYLETDFGAWFDAVLDRYADGFLLAGLTWHSYIQNFALWKLFIGLLALIGSFVNSYTADKYDSYMKRKSEGHYLRIGRDIRIFIIFLGALFNIPIVVLITLALMMNLENIRRIWMLWNVSKEELKRR</sequence>
<dbReference type="GO" id="GO:0016779">
    <property type="term" value="F:nucleotidyltransferase activity"/>
    <property type="evidence" value="ECO:0007669"/>
    <property type="project" value="UniProtKB-KW"/>
</dbReference>
<evidence type="ECO:0000256" key="3">
    <source>
        <dbReference type="ARBA" id="ARBA00007897"/>
    </source>
</evidence>
<dbReference type="EC" id="2.7.8.34" evidence="5"/>
<name>A0A7V5LUX9_UNCW3</name>
<evidence type="ECO:0000256" key="1">
    <source>
        <dbReference type="ARBA" id="ARBA00000729"/>
    </source>
</evidence>
<keyword evidence="11" id="KW-0472">Membrane</keyword>
<comment type="caution">
    <text evidence="12">The sequence shown here is derived from an EMBL/GenBank/DDBJ whole genome shotgun (WGS) entry which is preliminary data.</text>
</comment>
<evidence type="ECO:0000256" key="8">
    <source>
        <dbReference type="ARBA" id="ARBA00022695"/>
    </source>
</evidence>
<dbReference type="InterPro" id="IPR029044">
    <property type="entry name" value="Nucleotide-diphossugar_trans"/>
</dbReference>
<gene>
    <name evidence="12" type="ORF">ENL43_03980</name>
</gene>
<keyword evidence="11" id="KW-1133">Transmembrane helix</keyword>
<comment type="similarity">
    <text evidence="10">Belongs to the CDP-alcohol phosphatidyltransferase class-I family.</text>
</comment>
<dbReference type="Proteomes" id="UP000886050">
    <property type="component" value="Unassembled WGS sequence"/>
</dbReference>
<dbReference type="AlphaFoldDB" id="A0A7V5LUX9"/>
<comment type="similarity">
    <text evidence="2">In the C-terminal section; belongs to the CDP-alcohol phosphatidyltransferase class-I family.</text>
</comment>
<evidence type="ECO:0000256" key="2">
    <source>
        <dbReference type="ARBA" id="ARBA00006982"/>
    </source>
</evidence>
<dbReference type="InterPro" id="IPR043130">
    <property type="entry name" value="CDP-OH_PTrfase_TM_dom"/>
</dbReference>
<dbReference type="GO" id="GO:0016020">
    <property type="term" value="C:membrane"/>
    <property type="evidence" value="ECO:0007669"/>
    <property type="project" value="InterPro"/>
</dbReference>
<comment type="catalytic activity">
    <reaction evidence="1">
        <text>1D-myo-inositol 3-phosphate + CTP + H(+) = CDP-1L-myo-inositol + diphosphate</text>
        <dbReference type="Rhea" id="RHEA:30647"/>
        <dbReference type="ChEBI" id="CHEBI:15378"/>
        <dbReference type="ChEBI" id="CHEBI:33019"/>
        <dbReference type="ChEBI" id="CHEBI:37563"/>
        <dbReference type="ChEBI" id="CHEBI:58401"/>
        <dbReference type="ChEBI" id="CHEBI:62573"/>
        <dbReference type="EC" id="2.7.7.74"/>
    </reaction>
</comment>
<dbReference type="Gene3D" id="3.90.550.10">
    <property type="entry name" value="Spore Coat Polysaccharide Biosynthesis Protein SpsA, Chain A"/>
    <property type="match status" value="1"/>
</dbReference>
<dbReference type="GO" id="GO:0016780">
    <property type="term" value="F:phosphotransferase activity, for other substituted phosphate groups"/>
    <property type="evidence" value="ECO:0007669"/>
    <property type="project" value="InterPro"/>
</dbReference>
<dbReference type="InterPro" id="IPR000462">
    <property type="entry name" value="CDP-OH_P_trans"/>
</dbReference>
<dbReference type="PANTHER" id="PTHR43584:SF8">
    <property type="entry name" value="N-ACETYLMURAMATE ALPHA-1-PHOSPHATE URIDYLYLTRANSFERASE"/>
    <property type="match status" value="1"/>
</dbReference>
<evidence type="ECO:0000256" key="10">
    <source>
        <dbReference type="RuleBase" id="RU003750"/>
    </source>
</evidence>